<dbReference type="InterPro" id="IPR046739">
    <property type="entry name" value="DUF6789"/>
</dbReference>
<dbReference type="Pfam" id="PF20587">
    <property type="entry name" value="DUF6789"/>
    <property type="match status" value="1"/>
</dbReference>
<feature type="transmembrane region" description="Helical" evidence="1">
    <location>
        <begin position="131"/>
        <end position="152"/>
    </location>
</feature>
<accession>A0ABS1SWI2</accession>
<keyword evidence="1" id="KW-0812">Transmembrane</keyword>
<feature type="transmembrane region" description="Helical" evidence="1">
    <location>
        <begin position="101"/>
        <end position="119"/>
    </location>
</feature>
<evidence type="ECO:0000313" key="3">
    <source>
        <dbReference type="Proteomes" id="UP000604898"/>
    </source>
</evidence>
<reference evidence="2 3" key="1">
    <citation type="submission" date="2021-01" db="EMBL/GenBank/DDBJ databases">
        <title>Genome sequence of Shewanella schlegeliana JCM 11561.</title>
        <authorList>
            <person name="Zhang H."/>
            <person name="Li C."/>
        </authorList>
    </citation>
    <scope>NUCLEOTIDE SEQUENCE [LARGE SCALE GENOMIC DNA]</scope>
    <source>
        <strain evidence="2 3">JCM 11561</strain>
    </source>
</reference>
<keyword evidence="1" id="KW-1133">Transmembrane helix</keyword>
<feature type="transmembrane region" description="Helical" evidence="1">
    <location>
        <begin position="65"/>
        <end position="89"/>
    </location>
</feature>
<gene>
    <name evidence="2" type="ORF">JMA39_06040</name>
</gene>
<dbReference type="Proteomes" id="UP000604898">
    <property type="component" value="Unassembled WGS sequence"/>
</dbReference>
<keyword evidence="3" id="KW-1185">Reference proteome</keyword>
<dbReference type="EMBL" id="JAESVD010000003">
    <property type="protein sequence ID" value="MBL4912700.1"/>
    <property type="molecule type" value="Genomic_DNA"/>
</dbReference>
<name>A0ABS1SWI2_9GAMM</name>
<protein>
    <recommendedName>
        <fullName evidence="4">DUF1440 domain-containing protein</fullName>
    </recommendedName>
</protein>
<comment type="caution">
    <text evidence="2">The sequence shown here is derived from an EMBL/GenBank/DDBJ whole genome shotgun (WGS) entry which is preliminary data.</text>
</comment>
<proteinExistence type="predicted"/>
<evidence type="ECO:0000256" key="1">
    <source>
        <dbReference type="SAM" id="Phobius"/>
    </source>
</evidence>
<organism evidence="2 3">
    <name type="scientific">Shewanella schlegeliana</name>
    <dbReference type="NCBI Taxonomy" id="190308"/>
    <lineage>
        <taxon>Bacteria</taxon>
        <taxon>Pseudomonadati</taxon>
        <taxon>Pseudomonadota</taxon>
        <taxon>Gammaproteobacteria</taxon>
        <taxon>Alteromonadales</taxon>
        <taxon>Shewanellaceae</taxon>
        <taxon>Shewanella</taxon>
    </lineage>
</organism>
<sequence>MPHSKNKQGYKSMNKYISSMIAGFVATVVLSLLMLMKQAMGLMPELNPIMMLSNMAHMKMGLPESMVVGWMAHFMIGTFVWGLTFSLLFKVLPGSCAISKGVAFSVLAWFLMMILPMPMSGAGLFGVNLGMMAPVMALGMHLVWGVVLGYVYGRLVSKES</sequence>
<evidence type="ECO:0008006" key="4">
    <source>
        <dbReference type="Google" id="ProtNLM"/>
    </source>
</evidence>
<evidence type="ECO:0000313" key="2">
    <source>
        <dbReference type="EMBL" id="MBL4912700.1"/>
    </source>
</evidence>
<keyword evidence="1" id="KW-0472">Membrane</keyword>